<dbReference type="EMBL" id="AYYQ01000006">
    <property type="protein sequence ID" value="KRM69247.1"/>
    <property type="molecule type" value="Genomic_DNA"/>
</dbReference>
<dbReference type="PATRIC" id="fig|1423781.4.peg.310"/>
<accession>A0A0R2ARK6</accession>
<reference evidence="1 2" key="1">
    <citation type="journal article" date="2015" name="Genome Announc.">
        <title>Expanding the biotechnology potential of lactobacilli through comparative genomics of 213 strains and associated genera.</title>
        <authorList>
            <person name="Sun Z."/>
            <person name="Harris H.M."/>
            <person name="McCann A."/>
            <person name="Guo C."/>
            <person name="Argimon S."/>
            <person name="Zhang W."/>
            <person name="Yang X."/>
            <person name="Jeffery I.B."/>
            <person name="Cooney J.C."/>
            <person name="Kagawa T.F."/>
            <person name="Liu W."/>
            <person name="Song Y."/>
            <person name="Salvetti E."/>
            <person name="Wrobel A."/>
            <person name="Rasinkangas P."/>
            <person name="Parkhill J."/>
            <person name="Rea M.C."/>
            <person name="O'Sullivan O."/>
            <person name="Ritari J."/>
            <person name="Douillard F.P."/>
            <person name="Paul Ross R."/>
            <person name="Yang R."/>
            <person name="Briner A.E."/>
            <person name="Felis G.E."/>
            <person name="de Vos W.M."/>
            <person name="Barrangou R."/>
            <person name="Klaenhammer T.R."/>
            <person name="Caufield P.W."/>
            <person name="Cui Y."/>
            <person name="Zhang H."/>
            <person name="O'Toole P.W."/>
        </authorList>
    </citation>
    <scope>NUCLEOTIDE SEQUENCE [LARGE SCALE GENOMIC DNA]</scope>
    <source>
        <strain evidence="1 2">DSM 23829</strain>
    </source>
</reference>
<protein>
    <submittedName>
        <fullName evidence="1">Uncharacterized protein</fullName>
    </submittedName>
</protein>
<sequence length="87" mass="10237">MSKYSFNENKLIGLNNEHFSKKEDFVMNLSKNLCKAYGVDFNAFPIQKNWISDNEICHKELLHRILTEVIKTAYKTHDDFKLNKARG</sequence>
<comment type="caution">
    <text evidence="1">The sequence shown here is derived from an EMBL/GenBank/DDBJ whole genome shotgun (WGS) entry which is preliminary data.</text>
</comment>
<proteinExistence type="predicted"/>
<keyword evidence="2" id="KW-1185">Reference proteome</keyword>
<dbReference type="AlphaFoldDB" id="A0A0R2ARK6"/>
<dbReference type="Proteomes" id="UP000052012">
    <property type="component" value="Unassembled WGS sequence"/>
</dbReference>
<dbReference type="STRING" id="1423781.FD06_GL000306"/>
<evidence type="ECO:0000313" key="2">
    <source>
        <dbReference type="Proteomes" id="UP000052012"/>
    </source>
</evidence>
<dbReference type="RefSeq" id="WP_056965794.1">
    <property type="nucleotide sequence ID" value="NZ_AYYQ01000006.1"/>
</dbReference>
<organism evidence="1 2">
    <name type="scientific">Apilactobacillus ozensis DSM 23829 = JCM 17196</name>
    <dbReference type="NCBI Taxonomy" id="1423781"/>
    <lineage>
        <taxon>Bacteria</taxon>
        <taxon>Bacillati</taxon>
        <taxon>Bacillota</taxon>
        <taxon>Bacilli</taxon>
        <taxon>Lactobacillales</taxon>
        <taxon>Lactobacillaceae</taxon>
        <taxon>Apilactobacillus</taxon>
    </lineage>
</organism>
<evidence type="ECO:0000313" key="1">
    <source>
        <dbReference type="EMBL" id="KRM69247.1"/>
    </source>
</evidence>
<name>A0A0R2ARK6_9LACO</name>
<gene>
    <name evidence="1" type="ORF">FD06_GL000306</name>
</gene>